<dbReference type="EMBL" id="BAAABM010000066">
    <property type="protein sequence ID" value="GAA0367953.1"/>
    <property type="molecule type" value="Genomic_DNA"/>
</dbReference>
<name>A0ABN0XME2_9ACTN</name>
<proteinExistence type="predicted"/>
<dbReference type="RefSeq" id="WP_252799313.1">
    <property type="nucleotide sequence ID" value="NZ_BAAABM010000066.1"/>
</dbReference>
<dbReference type="InterPro" id="IPR025164">
    <property type="entry name" value="Toastrack_DUF4097"/>
</dbReference>
<comment type="caution">
    <text evidence="3">The sequence shown here is derived from an EMBL/GenBank/DDBJ whole genome shotgun (WGS) entry which is preliminary data.</text>
</comment>
<feature type="region of interest" description="Disordered" evidence="1">
    <location>
        <begin position="226"/>
        <end position="263"/>
    </location>
</feature>
<gene>
    <name evidence="3" type="ORF">GCM10010151_67340</name>
</gene>
<dbReference type="Pfam" id="PF13349">
    <property type="entry name" value="DUF4097"/>
    <property type="match status" value="1"/>
</dbReference>
<reference evidence="3 4" key="1">
    <citation type="journal article" date="2019" name="Int. J. Syst. Evol. Microbiol.">
        <title>The Global Catalogue of Microorganisms (GCM) 10K type strain sequencing project: providing services to taxonomists for standard genome sequencing and annotation.</title>
        <authorList>
            <consortium name="The Broad Institute Genomics Platform"/>
            <consortium name="The Broad Institute Genome Sequencing Center for Infectious Disease"/>
            <person name="Wu L."/>
            <person name="Ma J."/>
        </authorList>
    </citation>
    <scope>NUCLEOTIDE SEQUENCE [LARGE SCALE GENOMIC DNA]</scope>
    <source>
        <strain evidence="3 4">JCM 3146</strain>
    </source>
</reference>
<evidence type="ECO:0000259" key="2">
    <source>
        <dbReference type="Pfam" id="PF13349"/>
    </source>
</evidence>
<accession>A0ABN0XME2</accession>
<evidence type="ECO:0000313" key="3">
    <source>
        <dbReference type="EMBL" id="GAA0367953.1"/>
    </source>
</evidence>
<dbReference type="PROSITE" id="PS51257">
    <property type="entry name" value="PROKAR_LIPOPROTEIN"/>
    <property type="match status" value="1"/>
</dbReference>
<dbReference type="Proteomes" id="UP001501822">
    <property type="component" value="Unassembled WGS sequence"/>
</dbReference>
<protein>
    <submittedName>
        <fullName evidence="3">DUF4097 family beta strand repeat-containing protein</fullName>
    </submittedName>
</protein>
<evidence type="ECO:0000313" key="4">
    <source>
        <dbReference type="Proteomes" id="UP001501822"/>
    </source>
</evidence>
<sequence length="263" mass="27496">MRKVGLVLPLLALLGLSGCGFGVHFGDYKNELTSDTTVNGPVKVVDIHADDGRLTIRPGGPEVRIHRVVHYQDRTPHPGQRLDSAGRLTFTRDCSRCSVDYELTVPASVTVRARADSGRIDVTGVAAADASSDSGSVTVRSVKGAVQVHSDSGRVTVDGVGGPLVLTTDSGSIHATRLAAAAVRARSDSGRVELAFAAAPTEVNATTGSSSLRVMVPGGPYNVDADTDTGGKHVAGVPHDPRSPRRLYLRTDSGRLTAERTTP</sequence>
<evidence type="ECO:0000256" key="1">
    <source>
        <dbReference type="SAM" id="MobiDB-lite"/>
    </source>
</evidence>
<feature type="domain" description="DUF4097" evidence="2">
    <location>
        <begin position="103"/>
        <end position="234"/>
    </location>
</feature>
<keyword evidence="4" id="KW-1185">Reference proteome</keyword>
<organism evidence="3 4">
    <name type="scientific">Actinoallomurus spadix</name>
    <dbReference type="NCBI Taxonomy" id="79912"/>
    <lineage>
        <taxon>Bacteria</taxon>
        <taxon>Bacillati</taxon>
        <taxon>Actinomycetota</taxon>
        <taxon>Actinomycetes</taxon>
        <taxon>Streptosporangiales</taxon>
        <taxon>Thermomonosporaceae</taxon>
        <taxon>Actinoallomurus</taxon>
    </lineage>
</organism>